<proteinExistence type="predicted"/>
<keyword evidence="1" id="KW-0472">Membrane</keyword>
<evidence type="ECO:0000313" key="2">
    <source>
        <dbReference type="EMBL" id="JAH32986.1"/>
    </source>
</evidence>
<reference evidence="2" key="1">
    <citation type="submission" date="2014-11" db="EMBL/GenBank/DDBJ databases">
        <authorList>
            <person name="Amaro Gonzalez C."/>
        </authorList>
    </citation>
    <scope>NUCLEOTIDE SEQUENCE</scope>
</reference>
<sequence>MNMNHWVIFPFNVLVLSFGHYCLRLCFLPRVPHTHSFELHRHSLYK</sequence>
<keyword evidence="1" id="KW-0812">Transmembrane</keyword>
<reference evidence="2" key="2">
    <citation type="journal article" date="2015" name="Fish Shellfish Immunol.">
        <title>Early steps in the European eel (Anguilla anguilla)-Vibrio vulnificus interaction in the gills: Role of the RtxA13 toxin.</title>
        <authorList>
            <person name="Callol A."/>
            <person name="Pajuelo D."/>
            <person name="Ebbesson L."/>
            <person name="Teles M."/>
            <person name="MacKenzie S."/>
            <person name="Amaro C."/>
        </authorList>
    </citation>
    <scope>NUCLEOTIDE SEQUENCE</scope>
</reference>
<accession>A0A0E9RUY9</accession>
<dbReference type="AlphaFoldDB" id="A0A0E9RUY9"/>
<name>A0A0E9RUY9_ANGAN</name>
<evidence type="ECO:0000256" key="1">
    <source>
        <dbReference type="SAM" id="Phobius"/>
    </source>
</evidence>
<protein>
    <submittedName>
        <fullName evidence="2">Uncharacterized protein</fullName>
    </submittedName>
</protein>
<keyword evidence="1" id="KW-1133">Transmembrane helix</keyword>
<organism evidence="2">
    <name type="scientific">Anguilla anguilla</name>
    <name type="common">European freshwater eel</name>
    <name type="synonym">Muraena anguilla</name>
    <dbReference type="NCBI Taxonomy" id="7936"/>
    <lineage>
        <taxon>Eukaryota</taxon>
        <taxon>Metazoa</taxon>
        <taxon>Chordata</taxon>
        <taxon>Craniata</taxon>
        <taxon>Vertebrata</taxon>
        <taxon>Euteleostomi</taxon>
        <taxon>Actinopterygii</taxon>
        <taxon>Neopterygii</taxon>
        <taxon>Teleostei</taxon>
        <taxon>Anguilliformes</taxon>
        <taxon>Anguillidae</taxon>
        <taxon>Anguilla</taxon>
    </lineage>
</organism>
<dbReference type="EMBL" id="GBXM01075591">
    <property type="protein sequence ID" value="JAH32986.1"/>
    <property type="molecule type" value="Transcribed_RNA"/>
</dbReference>
<feature type="transmembrane region" description="Helical" evidence="1">
    <location>
        <begin position="6"/>
        <end position="27"/>
    </location>
</feature>